<evidence type="ECO:0000313" key="2">
    <source>
        <dbReference type="Proteomes" id="UP000675881"/>
    </source>
</evidence>
<proteinExistence type="predicted"/>
<reference evidence="1" key="1">
    <citation type="submission" date="2021-02" db="EMBL/GenBank/DDBJ databases">
        <authorList>
            <person name="Bekaert M."/>
        </authorList>
    </citation>
    <scope>NUCLEOTIDE SEQUENCE</scope>
    <source>
        <strain evidence="1">IoA-00</strain>
    </source>
</reference>
<evidence type="ECO:0000313" key="1">
    <source>
        <dbReference type="EMBL" id="CAF3006317.1"/>
    </source>
</evidence>
<dbReference type="AlphaFoldDB" id="A0A7R8D2J8"/>
<organism evidence="1 2">
    <name type="scientific">Lepeophtheirus salmonis</name>
    <name type="common">Salmon louse</name>
    <name type="synonym">Caligus salmonis</name>
    <dbReference type="NCBI Taxonomy" id="72036"/>
    <lineage>
        <taxon>Eukaryota</taxon>
        <taxon>Metazoa</taxon>
        <taxon>Ecdysozoa</taxon>
        <taxon>Arthropoda</taxon>
        <taxon>Crustacea</taxon>
        <taxon>Multicrustacea</taxon>
        <taxon>Hexanauplia</taxon>
        <taxon>Copepoda</taxon>
        <taxon>Siphonostomatoida</taxon>
        <taxon>Caligidae</taxon>
        <taxon>Lepeophtheirus</taxon>
    </lineage>
</organism>
<keyword evidence="2" id="KW-1185">Reference proteome</keyword>
<accession>A0A7R8D2J8</accession>
<gene>
    <name evidence="1" type="ORF">LSAA_13045</name>
</gene>
<protein>
    <submittedName>
        <fullName evidence="1">(salmon louse) hypothetical protein</fullName>
    </submittedName>
</protein>
<name>A0A7R8D2J8_LEPSM</name>
<dbReference type="OrthoDB" id="448448at2759"/>
<sequence>MDLLDADLVQSYSESFPSCSINNIDVGGGVESIVNQKKRKRIAPTSPIASHADEFVVNGSPVTAEYYGADIDEEFDPSSLLQVEFRETIVPSISLKSSSTKLSKSIRNNDSDIEVLTLDSDDEPSSPQPKKRRPGPKSKTMYLD</sequence>
<dbReference type="EMBL" id="HG994586">
    <property type="protein sequence ID" value="CAF3006317.1"/>
    <property type="molecule type" value="Genomic_DNA"/>
</dbReference>
<dbReference type="Proteomes" id="UP000675881">
    <property type="component" value="Chromosome 7"/>
</dbReference>